<dbReference type="Proteomes" id="UP000036923">
    <property type="component" value="Unassembled WGS sequence"/>
</dbReference>
<dbReference type="STRING" id="398512.Bccel_3358"/>
<comment type="caution">
    <text evidence="2">The sequence shown here is derived from an EMBL/GenBank/DDBJ whole genome shotgun (WGS) entry which is preliminary data.</text>
</comment>
<dbReference type="RefSeq" id="WP_036939135.1">
    <property type="nucleotide sequence ID" value="NZ_JQKC01000008.1"/>
</dbReference>
<keyword evidence="3" id="KW-1185">Reference proteome</keyword>
<dbReference type="InterPro" id="IPR045584">
    <property type="entry name" value="Pilin-like"/>
</dbReference>
<evidence type="ECO:0000313" key="3">
    <source>
        <dbReference type="Proteomes" id="UP000036923"/>
    </source>
</evidence>
<proteinExistence type="predicted"/>
<dbReference type="AlphaFoldDB" id="A0A0L6JRR6"/>
<sequence>MRKTINVAIIFILVVITAAGSYFIYGHLTGRHSDNDIMHKLVEKITGKKNDCQENVKMLQAAANKYRAENGRYPLQIEMLSGKYVKEIPKCPGGNGYSIDAEGIVFEDPEKR</sequence>
<evidence type="ECO:0000256" key="1">
    <source>
        <dbReference type="SAM" id="Phobius"/>
    </source>
</evidence>
<organism evidence="2 3">
    <name type="scientific">Pseudobacteroides cellulosolvens ATCC 35603 = DSM 2933</name>
    <dbReference type="NCBI Taxonomy" id="398512"/>
    <lineage>
        <taxon>Bacteria</taxon>
        <taxon>Bacillati</taxon>
        <taxon>Bacillota</taxon>
        <taxon>Clostridia</taxon>
        <taxon>Eubacteriales</taxon>
        <taxon>Oscillospiraceae</taxon>
        <taxon>Pseudobacteroides</taxon>
    </lineage>
</organism>
<dbReference type="EMBL" id="LGTC01000001">
    <property type="protein sequence ID" value="KNY28087.1"/>
    <property type="molecule type" value="Genomic_DNA"/>
</dbReference>
<reference evidence="3" key="1">
    <citation type="submission" date="2015-07" db="EMBL/GenBank/DDBJ databases">
        <title>Near-Complete Genome Sequence of the Cellulolytic Bacterium Bacteroides (Pseudobacteroides) cellulosolvens ATCC 35603.</title>
        <authorList>
            <person name="Dassa B."/>
            <person name="Utturkar S.M."/>
            <person name="Klingeman D.M."/>
            <person name="Hurt R.A."/>
            <person name="Keller M."/>
            <person name="Xu J."/>
            <person name="Reddy Y.H.K."/>
            <person name="Borovok I."/>
            <person name="Grinberg I.R."/>
            <person name="Lamed R."/>
            <person name="Zhivin O."/>
            <person name="Bayer E.A."/>
            <person name="Brown S.D."/>
        </authorList>
    </citation>
    <scope>NUCLEOTIDE SEQUENCE [LARGE SCALE GENOMIC DNA]</scope>
    <source>
        <strain evidence="3">DSM 2933</strain>
    </source>
</reference>
<name>A0A0L6JRR6_9FIRM</name>
<evidence type="ECO:0000313" key="2">
    <source>
        <dbReference type="EMBL" id="KNY28087.1"/>
    </source>
</evidence>
<dbReference type="SUPFAM" id="SSF54523">
    <property type="entry name" value="Pili subunits"/>
    <property type="match status" value="1"/>
</dbReference>
<feature type="transmembrane region" description="Helical" evidence="1">
    <location>
        <begin position="7"/>
        <end position="25"/>
    </location>
</feature>
<dbReference type="OrthoDB" id="9795612at2"/>
<keyword evidence="1" id="KW-1133">Transmembrane helix</keyword>
<accession>A0A0L6JRR6</accession>
<protein>
    <submittedName>
        <fullName evidence="2">Type II secretion system protein G</fullName>
    </submittedName>
</protein>
<keyword evidence="1" id="KW-0472">Membrane</keyword>
<keyword evidence="1" id="KW-0812">Transmembrane</keyword>
<gene>
    <name evidence="2" type="ORF">Bccel_3358</name>
</gene>